<evidence type="ECO:0000313" key="3">
    <source>
        <dbReference type="EMBL" id="MDR8018697.1"/>
    </source>
</evidence>
<dbReference type="InterPro" id="IPR003797">
    <property type="entry name" value="DegV"/>
</dbReference>
<dbReference type="NCBIfam" id="TIGR00762">
    <property type="entry name" value="DegV"/>
    <property type="match status" value="1"/>
</dbReference>
<sequence>MTSFEDAAAAGREGDEQSQPVEGSALWRRTRWAQQTVSALTPRRGDSLGLQSGPRRRRGRIAVVTDSSCGLPVELMGRVAQQLSVVPLPLMIGGQIHSGDGADLPRELALAVASGVEVTTSRPSPGVFAEVYERLHRQGMDGIVSVHIAGPLSGTVDSARLAAQNAPLPVEVVDSQQAGLALGQAALAAAAASRLGRPLAECAELARRSSAGASSLFAVPNLEQLRRGGRIGALAGWAGSLLQVRPLLALQDGAIVPVERPRTMAKAAEALQRRVEQAAAACEEPSVGIHVFGNEEQGVELAQRLQPLSVLTIPVLEVPAVLGAHLGLGVLAVTVSPSPASLTGADAR</sequence>
<organism evidence="3 4">
    <name type="scientific">Nesterenkonia aerolata</name>
    <dbReference type="NCBI Taxonomy" id="3074079"/>
    <lineage>
        <taxon>Bacteria</taxon>
        <taxon>Bacillati</taxon>
        <taxon>Actinomycetota</taxon>
        <taxon>Actinomycetes</taxon>
        <taxon>Micrococcales</taxon>
        <taxon>Micrococcaceae</taxon>
        <taxon>Nesterenkonia</taxon>
    </lineage>
</organism>
<name>A0ABU2DQB3_9MICC</name>
<evidence type="ECO:0000256" key="1">
    <source>
        <dbReference type="ARBA" id="ARBA00023121"/>
    </source>
</evidence>
<dbReference type="InterPro" id="IPR050270">
    <property type="entry name" value="DegV_domain_contain"/>
</dbReference>
<dbReference type="PANTHER" id="PTHR33434">
    <property type="entry name" value="DEGV DOMAIN-CONTAINING PROTEIN DR_1986-RELATED"/>
    <property type="match status" value="1"/>
</dbReference>
<comment type="caution">
    <text evidence="3">The sequence shown here is derived from an EMBL/GenBank/DDBJ whole genome shotgun (WGS) entry which is preliminary data.</text>
</comment>
<dbReference type="Gene3D" id="3.30.1180.10">
    <property type="match status" value="1"/>
</dbReference>
<keyword evidence="4" id="KW-1185">Reference proteome</keyword>
<accession>A0ABU2DQB3</accession>
<dbReference type="PROSITE" id="PS51482">
    <property type="entry name" value="DEGV"/>
    <property type="match status" value="1"/>
</dbReference>
<dbReference type="InterPro" id="IPR043168">
    <property type="entry name" value="DegV_C"/>
</dbReference>
<feature type="region of interest" description="Disordered" evidence="2">
    <location>
        <begin position="1"/>
        <end position="27"/>
    </location>
</feature>
<proteinExistence type="predicted"/>
<dbReference type="Proteomes" id="UP001251870">
    <property type="component" value="Unassembled WGS sequence"/>
</dbReference>
<dbReference type="SUPFAM" id="SSF82549">
    <property type="entry name" value="DAK1/DegV-like"/>
    <property type="match status" value="1"/>
</dbReference>
<reference evidence="3 4" key="1">
    <citation type="submission" date="2023-09" db="EMBL/GenBank/DDBJ databases">
        <title>Description of three actinobacteria isolated from air of manufacturing shop in a pharmaceutical factory.</title>
        <authorList>
            <person name="Zhang D.-F."/>
        </authorList>
    </citation>
    <scope>NUCLEOTIDE SEQUENCE [LARGE SCALE GENOMIC DNA]</scope>
    <source>
        <strain evidence="3 4">LY-0111</strain>
    </source>
</reference>
<dbReference type="PANTHER" id="PTHR33434:SF2">
    <property type="entry name" value="FATTY ACID-BINDING PROTEIN TM_1468"/>
    <property type="match status" value="1"/>
</dbReference>
<dbReference type="EMBL" id="JAVKGR010000002">
    <property type="protein sequence ID" value="MDR8018697.1"/>
    <property type="molecule type" value="Genomic_DNA"/>
</dbReference>
<dbReference type="Pfam" id="PF02645">
    <property type="entry name" value="DegV"/>
    <property type="match status" value="1"/>
</dbReference>
<evidence type="ECO:0000313" key="4">
    <source>
        <dbReference type="Proteomes" id="UP001251870"/>
    </source>
</evidence>
<gene>
    <name evidence="3" type="ORF">RIL96_03845</name>
</gene>
<protein>
    <submittedName>
        <fullName evidence="3">DegV family protein</fullName>
    </submittedName>
</protein>
<keyword evidence="1" id="KW-0446">Lipid-binding</keyword>
<evidence type="ECO:0000256" key="2">
    <source>
        <dbReference type="SAM" id="MobiDB-lite"/>
    </source>
</evidence>
<dbReference type="RefSeq" id="WP_310547674.1">
    <property type="nucleotide sequence ID" value="NZ_JAVKGR010000002.1"/>
</dbReference>
<dbReference type="Gene3D" id="3.40.50.10170">
    <property type="match status" value="1"/>
</dbReference>